<feature type="transmembrane region" description="Helical" evidence="1">
    <location>
        <begin position="190"/>
        <end position="210"/>
    </location>
</feature>
<organism evidence="3 4">
    <name type="scientific">Thermobrachium celere DSM 8682</name>
    <dbReference type="NCBI Taxonomy" id="941824"/>
    <lineage>
        <taxon>Bacteria</taxon>
        <taxon>Bacillati</taxon>
        <taxon>Bacillota</taxon>
        <taxon>Clostridia</taxon>
        <taxon>Eubacteriales</taxon>
        <taxon>Clostridiaceae</taxon>
        <taxon>Thermobrachium</taxon>
    </lineage>
</organism>
<feature type="transmembrane region" description="Helical" evidence="1">
    <location>
        <begin position="102"/>
        <end position="135"/>
    </location>
</feature>
<evidence type="ECO:0000313" key="3">
    <source>
        <dbReference type="EMBL" id="CDF58833.1"/>
    </source>
</evidence>
<protein>
    <recommendedName>
        <fullName evidence="2">DUF7847 domain-containing protein</fullName>
    </recommendedName>
</protein>
<reference evidence="3" key="1">
    <citation type="submission" date="2013-03" db="EMBL/GenBank/DDBJ databases">
        <title>Draft genome sequence of the hydrogen-ethanol-producing anaerobic alkalithermophilic Caloramator celere.</title>
        <authorList>
            <person name="Ciranna A."/>
            <person name="Larjo A."/>
            <person name="Kivisto A."/>
            <person name="Santala V."/>
            <person name="Roos C."/>
            <person name="Karp M."/>
        </authorList>
    </citation>
    <scope>NUCLEOTIDE SEQUENCE [LARGE SCALE GENOMIC DNA]</scope>
    <source>
        <strain evidence="3">DSM 8682</strain>
    </source>
</reference>
<evidence type="ECO:0000259" key="2">
    <source>
        <dbReference type="Pfam" id="PF25231"/>
    </source>
</evidence>
<keyword evidence="1" id="KW-0812">Transmembrane</keyword>
<dbReference type="eggNOG" id="ENOG5033RXA">
    <property type="taxonomic scope" value="Bacteria"/>
</dbReference>
<keyword evidence="1" id="KW-0472">Membrane</keyword>
<feature type="transmembrane region" description="Helical" evidence="1">
    <location>
        <begin position="141"/>
        <end position="169"/>
    </location>
</feature>
<feature type="transmembrane region" description="Helical" evidence="1">
    <location>
        <begin position="60"/>
        <end position="81"/>
    </location>
</feature>
<gene>
    <name evidence="3" type="ORF">TCEL_01052</name>
</gene>
<dbReference type="OrthoDB" id="2624594at2"/>
<dbReference type="AlphaFoldDB" id="R7RU20"/>
<feature type="domain" description="DUF7847" evidence="2">
    <location>
        <begin position="45"/>
        <end position="220"/>
    </location>
</feature>
<name>R7RU20_9CLOT</name>
<dbReference type="EMBL" id="CAVN010000101">
    <property type="protein sequence ID" value="CDF58833.1"/>
    <property type="molecule type" value="Genomic_DNA"/>
</dbReference>
<accession>R7RU20</accession>
<proteinExistence type="predicted"/>
<dbReference type="RefSeq" id="WP_018663620.1">
    <property type="nucleotide sequence ID" value="NZ_HF952018.1"/>
</dbReference>
<comment type="caution">
    <text evidence="3">The sequence shown here is derived from an EMBL/GenBank/DDBJ whole genome shotgun (WGS) entry which is preliminary data.</text>
</comment>
<dbReference type="Proteomes" id="UP000014923">
    <property type="component" value="Unassembled WGS sequence"/>
</dbReference>
<evidence type="ECO:0000256" key="1">
    <source>
        <dbReference type="SAM" id="Phobius"/>
    </source>
</evidence>
<evidence type="ECO:0000313" key="4">
    <source>
        <dbReference type="Proteomes" id="UP000014923"/>
    </source>
</evidence>
<sequence>MFKKSLKQIFTQPLMVLPLFLCNLFSKITLPVKREIGLDNGMPDLNSIIQTYSSEIMTGFLMFVLLIFISPYLTAWTNLMVKDKALKDNIDFKGSFKEASKYYLKVLVVSIALIMGLIIYVVAFLLIIISLFYVADNGSVGIFIMGIIFFILILVFLSILVTPVIPILVVDNEGFTGAFKKSFKFGLSNFFNILGVFVFTFIIIAIANIIFTKVEFMQTIFNSYFSTLVTVYIINKYVEDKICCEVNRSEITISNDGTLIE</sequence>
<dbReference type="Pfam" id="PF25231">
    <property type="entry name" value="DUF7847"/>
    <property type="match status" value="1"/>
</dbReference>
<keyword evidence="4" id="KW-1185">Reference proteome</keyword>
<dbReference type="InterPro" id="IPR057169">
    <property type="entry name" value="DUF7847"/>
</dbReference>
<dbReference type="HOGENOM" id="CLU_1065324_0_0_9"/>
<keyword evidence="1" id="KW-1133">Transmembrane helix</keyword>